<evidence type="ECO:0000256" key="1">
    <source>
        <dbReference type="ARBA" id="ARBA00000085"/>
    </source>
</evidence>
<gene>
    <name evidence="12" type="ORF">MJ956_06210</name>
</gene>
<dbReference type="GO" id="GO:0000155">
    <property type="term" value="F:phosphorelay sensor kinase activity"/>
    <property type="evidence" value="ECO:0007669"/>
    <property type="project" value="InterPro"/>
</dbReference>
<dbReference type="InterPro" id="IPR003661">
    <property type="entry name" value="HisK_dim/P_dom"/>
</dbReference>
<feature type="transmembrane region" description="Helical" evidence="10">
    <location>
        <begin position="56"/>
        <end position="79"/>
    </location>
</feature>
<dbReference type="InterPro" id="IPR036097">
    <property type="entry name" value="HisK_dim/P_sf"/>
</dbReference>
<dbReference type="CDD" id="cd00075">
    <property type="entry name" value="HATPase"/>
    <property type="match status" value="1"/>
</dbReference>
<dbReference type="PANTHER" id="PTHR43711:SF26">
    <property type="entry name" value="SENSOR HISTIDINE KINASE RCSC"/>
    <property type="match status" value="1"/>
</dbReference>
<dbReference type="AlphaFoldDB" id="A0A9X2H5U9"/>
<evidence type="ECO:0000259" key="11">
    <source>
        <dbReference type="PROSITE" id="PS50109"/>
    </source>
</evidence>
<dbReference type="SUPFAM" id="SSF47384">
    <property type="entry name" value="Homodimeric domain of signal transducing histidine kinase"/>
    <property type="match status" value="1"/>
</dbReference>
<comment type="catalytic activity">
    <reaction evidence="1">
        <text>ATP + protein L-histidine = ADP + protein N-phospho-L-histidine.</text>
        <dbReference type="EC" id="2.7.13.3"/>
    </reaction>
</comment>
<evidence type="ECO:0000313" key="12">
    <source>
        <dbReference type="EMBL" id="MCP3054741.1"/>
    </source>
</evidence>
<evidence type="ECO:0000256" key="4">
    <source>
        <dbReference type="ARBA" id="ARBA00022679"/>
    </source>
</evidence>
<evidence type="ECO:0000256" key="9">
    <source>
        <dbReference type="ARBA" id="ARBA00023136"/>
    </source>
</evidence>
<dbReference type="PANTHER" id="PTHR43711">
    <property type="entry name" value="TWO-COMPONENT HISTIDINE KINASE"/>
    <property type="match status" value="1"/>
</dbReference>
<dbReference type="Gene3D" id="3.30.565.10">
    <property type="entry name" value="Histidine kinase-like ATPase, C-terminal domain"/>
    <property type="match status" value="1"/>
</dbReference>
<comment type="caution">
    <text evidence="12">The sequence shown here is derived from an EMBL/GenBank/DDBJ whole genome shotgun (WGS) entry which is preliminary data.</text>
</comment>
<feature type="transmembrane region" description="Helical" evidence="10">
    <location>
        <begin position="85"/>
        <end position="103"/>
    </location>
</feature>
<keyword evidence="4" id="KW-0808">Transferase</keyword>
<keyword evidence="10" id="KW-1133">Transmembrane helix</keyword>
<dbReference type="Gene3D" id="1.10.287.130">
    <property type="match status" value="1"/>
</dbReference>
<dbReference type="InterPro" id="IPR003594">
    <property type="entry name" value="HATPase_dom"/>
</dbReference>
<dbReference type="EC" id="2.7.13.3" evidence="3"/>
<proteinExistence type="predicted"/>
<keyword evidence="10" id="KW-0812">Transmembrane</keyword>
<evidence type="ECO:0000256" key="2">
    <source>
        <dbReference type="ARBA" id="ARBA00004370"/>
    </source>
</evidence>
<keyword evidence="8" id="KW-0902">Two-component regulatory system</keyword>
<dbReference type="CDD" id="cd00082">
    <property type="entry name" value="HisKA"/>
    <property type="match status" value="1"/>
</dbReference>
<dbReference type="Proteomes" id="UP001155220">
    <property type="component" value="Unassembled WGS sequence"/>
</dbReference>
<dbReference type="PROSITE" id="PS50109">
    <property type="entry name" value="HIS_KIN"/>
    <property type="match status" value="1"/>
</dbReference>
<dbReference type="SMART" id="SM00387">
    <property type="entry name" value="HATPase_c"/>
    <property type="match status" value="1"/>
</dbReference>
<evidence type="ECO:0000256" key="3">
    <source>
        <dbReference type="ARBA" id="ARBA00012438"/>
    </source>
</evidence>
<dbReference type="FunFam" id="1.10.287.130:FF:000038">
    <property type="entry name" value="Sensory transduction histidine kinase"/>
    <property type="match status" value="1"/>
</dbReference>
<evidence type="ECO:0000256" key="7">
    <source>
        <dbReference type="ARBA" id="ARBA00022840"/>
    </source>
</evidence>
<keyword evidence="5" id="KW-0547">Nucleotide-binding</keyword>
<dbReference type="RefSeq" id="WP_253963612.1">
    <property type="nucleotide sequence ID" value="NZ_JALHBS010000033.1"/>
</dbReference>
<evidence type="ECO:0000256" key="8">
    <source>
        <dbReference type="ARBA" id="ARBA00023012"/>
    </source>
</evidence>
<dbReference type="InterPro" id="IPR050736">
    <property type="entry name" value="Sensor_HK_Regulatory"/>
</dbReference>
<dbReference type="InterPro" id="IPR005467">
    <property type="entry name" value="His_kinase_dom"/>
</dbReference>
<feature type="transmembrane region" description="Helical" evidence="10">
    <location>
        <begin position="200"/>
        <end position="222"/>
    </location>
</feature>
<comment type="subcellular location">
    <subcellularLocation>
        <location evidence="2">Membrane</location>
    </subcellularLocation>
</comment>
<dbReference type="Pfam" id="PF02518">
    <property type="entry name" value="HATPase_c"/>
    <property type="match status" value="1"/>
</dbReference>
<evidence type="ECO:0000256" key="5">
    <source>
        <dbReference type="ARBA" id="ARBA00022741"/>
    </source>
</evidence>
<dbReference type="SUPFAM" id="SSF55874">
    <property type="entry name" value="ATPase domain of HSP90 chaperone/DNA topoisomerase II/histidine kinase"/>
    <property type="match status" value="1"/>
</dbReference>
<feature type="transmembrane region" description="Helical" evidence="10">
    <location>
        <begin position="177"/>
        <end position="194"/>
    </location>
</feature>
<evidence type="ECO:0000256" key="6">
    <source>
        <dbReference type="ARBA" id="ARBA00022777"/>
    </source>
</evidence>
<protein>
    <recommendedName>
        <fullName evidence="3">histidine kinase</fullName>
        <ecNumber evidence="3">2.7.13.3</ecNumber>
    </recommendedName>
</protein>
<feature type="domain" description="Histidine kinase" evidence="11">
    <location>
        <begin position="270"/>
        <end position="491"/>
    </location>
</feature>
<feature type="transmembrane region" description="Helical" evidence="10">
    <location>
        <begin position="154"/>
        <end position="170"/>
    </location>
</feature>
<keyword evidence="6 12" id="KW-0418">Kinase</keyword>
<evidence type="ECO:0000313" key="13">
    <source>
        <dbReference type="Proteomes" id="UP001155220"/>
    </source>
</evidence>
<dbReference type="SMART" id="SM00388">
    <property type="entry name" value="HisKA"/>
    <property type="match status" value="1"/>
</dbReference>
<evidence type="ECO:0000256" key="10">
    <source>
        <dbReference type="SAM" id="Phobius"/>
    </source>
</evidence>
<feature type="transmembrane region" description="Helical" evidence="10">
    <location>
        <begin position="124"/>
        <end position="142"/>
    </location>
</feature>
<organism evidence="12 13">
    <name type="scientific">Aurantimonas marianensis</name>
    <dbReference type="NCBI Taxonomy" id="2920428"/>
    <lineage>
        <taxon>Bacteria</taxon>
        <taxon>Pseudomonadati</taxon>
        <taxon>Pseudomonadota</taxon>
        <taxon>Alphaproteobacteria</taxon>
        <taxon>Hyphomicrobiales</taxon>
        <taxon>Aurantimonadaceae</taxon>
        <taxon>Aurantimonas</taxon>
    </lineage>
</organism>
<keyword evidence="9 10" id="KW-0472">Membrane</keyword>
<keyword evidence="13" id="KW-1185">Reference proteome</keyword>
<dbReference type="InterPro" id="IPR036890">
    <property type="entry name" value="HATPase_C_sf"/>
</dbReference>
<dbReference type="Pfam" id="PF00512">
    <property type="entry name" value="HisKA"/>
    <property type="match status" value="1"/>
</dbReference>
<sequence>MSVAAPPRYDHAVVARRPAARGGDIAKTLKATRERLSSRGGLAPGFDRELLTQHAAALQAAAVVLPLPVILTGLGLSVFTGPLPAILWTGFALLGYLLLVLGSRRYAAAAESARHFDVSRWTKIIVVGHVAAGLSWAYLATLSCADCAPLRFEIFQFTVLFLAIAMIAMISSTLKAVVPLAFLPTVLVLGYDIVTATQPVLGAMHAVLIGAVPFFAVVAETLRRAAIAQLKHQNEKDELITELDIARVMSDEARLRAEEANQAKSRFLATMSHELRTPLNAILGFSEVMSNEILGPVGNDSYKEYVADIHASGQHLLGLINEILDLSRVEAGRYNLDEEAIELVPIARACIGYIKVKAEAKTLVVRSEFEKNLPAMWADERSLRQIILNLLSNAVKFTPPGGEIVLRVGWTAGGGQYVSVKDNGPGIPEEEIPIVLSSFGQGSIAIKSAEQGTGLGLPIVQALVKMHDGSFELLSRPRQGTEAIAIFPNSRVLEVMPALDEQQ</sequence>
<dbReference type="GO" id="GO:0016020">
    <property type="term" value="C:membrane"/>
    <property type="evidence" value="ECO:0007669"/>
    <property type="project" value="UniProtKB-SubCell"/>
</dbReference>
<accession>A0A9X2H5U9</accession>
<dbReference type="GO" id="GO:0005524">
    <property type="term" value="F:ATP binding"/>
    <property type="evidence" value="ECO:0007669"/>
    <property type="project" value="UniProtKB-KW"/>
</dbReference>
<name>A0A9X2H5U9_9HYPH</name>
<reference evidence="12" key="1">
    <citation type="submission" date="2022-03" db="EMBL/GenBank/DDBJ databases">
        <title>Aurantimonas Liuensis sp. Nov., isolated from the hadal seawater of the Mariana Trench.</title>
        <authorList>
            <person name="Liu R."/>
        </authorList>
    </citation>
    <scope>NUCLEOTIDE SEQUENCE</scope>
    <source>
        <strain evidence="12">LRZ36</strain>
    </source>
</reference>
<keyword evidence="7" id="KW-0067">ATP-binding</keyword>
<dbReference type="EMBL" id="JALHBS010000033">
    <property type="protein sequence ID" value="MCP3054741.1"/>
    <property type="molecule type" value="Genomic_DNA"/>
</dbReference>